<dbReference type="HOGENOM" id="CLU_2753419_0_0_9"/>
<dbReference type="EMBL" id="ABWK02000001">
    <property type="protein sequence ID" value="EEX70049.1"/>
    <property type="molecule type" value="Genomic_DNA"/>
</dbReference>
<sequence>MLLNAVNVNKIQGIHGGKFTHTKPNGMTVHDLVWELQKYPSDEMVYMYTENGDMVHVCRAMKDKRRLVLF</sequence>
<dbReference type="Proteomes" id="UP000003671">
    <property type="component" value="Unassembled WGS sequence"/>
</dbReference>
<dbReference type="STRING" id="500635.MITSMUL_03182"/>
<keyword evidence="2" id="KW-1185">Reference proteome</keyword>
<proteinExistence type="predicted"/>
<name>C9KJI3_9FIRM</name>
<protein>
    <submittedName>
        <fullName evidence="1">Uncharacterized protein</fullName>
    </submittedName>
</protein>
<evidence type="ECO:0000313" key="2">
    <source>
        <dbReference type="Proteomes" id="UP000003671"/>
    </source>
</evidence>
<reference evidence="1" key="1">
    <citation type="submission" date="2009-09" db="EMBL/GenBank/DDBJ databases">
        <authorList>
            <person name="Weinstock G."/>
            <person name="Sodergren E."/>
            <person name="Clifton S."/>
            <person name="Fulton L."/>
            <person name="Fulton B."/>
            <person name="Courtney L."/>
            <person name="Fronick C."/>
            <person name="Harrison M."/>
            <person name="Strong C."/>
            <person name="Farmer C."/>
            <person name="Delahaunty K."/>
            <person name="Markovic C."/>
            <person name="Hall O."/>
            <person name="Minx P."/>
            <person name="Tomlinson C."/>
            <person name="Mitreva M."/>
            <person name="Nelson J."/>
            <person name="Hou S."/>
            <person name="Wollam A."/>
            <person name="Pepin K.H."/>
            <person name="Johnson M."/>
            <person name="Bhonagiri V."/>
            <person name="Nash W.E."/>
            <person name="Warren W."/>
            <person name="Chinwalla A."/>
            <person name="Mardis E.R."/>
            <person name="Wilson R.K."/>
        </authorList>
    </citation>
    <scope>NUCLEOTIDE SEQUENCE [LARGE SCALE GENOMIC DNA]</scope>
    <source>
        <strain evidence="1">DSM 20544</strain>
    </source>
</reference>
<gene>
    <name evidence="1" type="ORF">MITSMUL_03182</name>
</gene>
<evidence type="ECO:0000313" key="1">
    <source>
        <dbReference type="EMBL" id="EEX70049.1"/>
    </source>
</evidence>
<comment type="caution">
    <text evidence="1">The sequence shown here is derived from an EMBL/GenBank/DDBJ whole genome shotgun (WGS) entry which is preliminary data.</text>
</comment>
<organism evidence="1 2">
    <name type="scientific">Mitsuokella multacida DSM 20544</name>
    <dbReference type="NCBI Taxonomy" id="500635"/>
    <lineage>
        <taxon>Bacteria</taxon>
        <taxon>Bacillati</taxon>
        <taxon>Bacillota</taxon>
        <taxon>Negativicutes</taxon>
        <taxon>Selenomonadales</taxon>
        <taxon>Selenomonadaceae</taxon>
        <taxon>Mitsuokella</taxon>
    </lineage>
</organism>
<dbReference type="AlphaFoldDB" id="C9KJI3"/>
<accession>C9KJI3</accession>